<evidence type="ECO:0000256" key="1">
    <source>
        <dbReference type="SAM" id="MobiDB-lite"/>
    </source>
</evidence>
<dbReference type="Proteomes" id="UP000777438">
    <property type="component" value="Unassembled WGS sequence"/>
</dbReference>
<proteinExistence type="predicted"/>
<accession>A0A9P9AFJ4</accession>
<reference evidence="2 3" key="1">
    <citation type="journal article" date="2021" name="Nat. Commun.">
        <title>Genetic determinants of endophytism in the Arabidopsis root mycobiome.</title>
        <authorList>
            <person name="Mesny F."/>
            <person name="Miyauchi S."/>
            <person name="Thiergart T."/>
            <person name="Pickel B."/>
            <person name="Atanasova L."/>
            <person name="Karlsson M."/>
            <person name="Huettel B."/>
            <person name="Barry K.W."/>
            <person name="Haridas S."/>
            <person name="Chen C."/>
            <person name="Bauer D."/>
            <person name="Andreopoulos W."/>
            <person name="Pangilinan J."/>
            <person name="LaButti K."/>
            <person name="Riley R."/>
            <person name="Lipzen A."/>
            <person name="Clum A."/>
            <person name="Drula E."/>
            <person name="Henrissat B."/>
            <person name="Kohler A."/>
            <person name="Grigoriev I.V."/>
            <person name="Martin F.M."/>
            <person name="Hacquard S."/>
        </authorList>
    </citation>
    <scope>NUCLEOTIDE SEQUENCE [LARGE SCALE GENOMIC DNA]</scope>
    <source>
        <strain evidence="2 3">MPI-CAGE-CH-0241</strain>
    </source>
</reference>
<evidence type="ECO:0000313" key="2">
    <source>
        <dbReference type="EMBL" id="KAH6873858.1"/>
    </source>
</evidence>
<comment type="caution">
    <text evidence="2">The sequence shown here is derived from an EMBL/GenBank/DDBJ whole genome shotgun (WGS) entry which is preliminary data.</text>
</comment>
<protein>
    <submittedName>
        <fullName evidence="2">Uncharacterized protein</fullName>
    </submittedName>
</protein>
<organism evidence="2 3">
    <name type="scientific">Thelonectria olida</name>
    <dbReference type="NCBI Taxonomy" id="1576542"/>
    <lineage>
        <taxon>Eukaryota</taxon>
        <taxon>Fungi</taxon>
        <taxon>Dikarya</taxon>
        <taxon>Ascomycota</taxon>
        <taxon>Pezizomycotina</taxon>
        <taxon>Sordariomycetes</taxon>
        <taxon>Hypocreomycetidae</taxon>
        <taxon>Hypocreales</taxon>
        <taxon>Nectriaceae</taxon>
        <taxon>Thelonectria</taxon>
    </lineage>
</organism>
<sequence length="260" mass="29097">MGQGDRGNVTPLSSPPQWIKDRLPRRGIAPDVDGEDHLDDRMEDNQTFLETETLCSRAGSLFQNPHQRHQQQNCTRTPPSIATATTATAAKVHTGDSIAGQSSDLGDESFLISPLTSFATIATTSTTRSAAVEATNNAHPPPWSSPHSRWRQKLNIELRLPPELKHYDKHRTNLRLPPGFLDDLDHELLLPDNHLIALDCRLSSSRSHLQHRWLNRSPSPDHSKYLRVSSDGPSPSLVSRPLTIITREEFESLPPRSREK</sequence>
<feature type="region of interest" description="Disordered" evidence="1">
    <location>
        <begin position="213"/>
        <end position="239"/>
    </location>
</feature>
<name>A0A9P9AFJ4_9HYPO</name>
<dbReference type="EMBL" id="JAGPYM010000044">
    <property type="protein sequence ID" value="KAH6873858.1"/>
    <property type="molecule type" value="Genomic_DNA"/>
</dbReference>
<feature type="region of interest" description="Disordered" evidence="1">
    <location>
        <begin position="1"/>
        <end position="21"/>
    </location>
</feature>
<evidence type="ECO:0000313" key="3">
    <source>
        <dbReference type="Proteomes" id="UP000777438"/>
    </source>
</evidence>
<gene>
    <name evidence="2" type="ORF">B0T10DRAFT_567760</name>
</gene>
<keyword evidence="3" id="KW-1185">Reference proteome</keyword>
<dbReference type="AlphaFoldDB" id="A0A9P9AFJ4"/>